<accession>A0ABT3VF16</accession>
<keyword evidence="1" id="KW-0732">Signal</keyword>
<keyword evidence="3" id="KW-1185">Reference proteome</keyword>
<protein>
    <submittedName>
        <fullName evidence="2">Uncharacterized protein</fullName>
    </submittedName>
</protein>
<dbReference type="EMBL" id="JAIFZO010000002">
    <property type="protein sequence ID" value="MCX4237061.1"/>
    <property type="molecule type" value="Genomic_DNA"/>
</dbReference>
<organism evidence="2 3">
    <name type="scientific">Streptomyces ortus</name>
    <dbReference type="NCBI Taxonomy" id="2867268"/>
    <lineage>
        <taxon>Bacteria</taxon>
        <taxon>Bacillati</taxon>
        <taxon>Actinomycetota</taxon>
        <taxon>Actinomycetes</taxon>
        <taxon>Kitasatosporales</taxon>
        <taxon>Streptomycetaceae</taxon>
        <taxon>Streptomyces</taxon>
    </lineage>
</organism>
<feature type="chain" id="PRO_5046703892" evidence="1">
    <location>
        <begin position="25"/>
        <end position="52"/>
    </location>
</feature>
<reference evidence="2" key="1">
    <citation type="journal article" date="2022" name="bioRxiv">
        <title>Discovery and biosynthetic assessment of Streptomyces ortus sp nov. isolated from a deep-sea sponge.</title>
        <authorList>
            <person name="Williams S.E."/>
        </authorList>
    </citation>
    <scope>NUCLEOTIDE SEQUENCE</scope>
    <source>
        <strain evidence="2">A15ISP2-DRY2</strain>
    </source>
</reference>
<dbReference type="Proteomes" id="UP001165590">
    <property type="component" value="Unassembled WGS sequence"/>
</dbReference>
<evidence type="ECO:0000313" key="3">
    <source>
        <dbReference type="Proteomes" id="UP001165590"/>
    </source>
</evidence>
<dbReference type="RefSeq" id="WP_267029501.1">
    <property type="nucleotide sequence ID" value="NZ_JAIFZO010000002.1"/>
</dbReference>
<evidence type="ECO:0000256" key="1">
    <source>
        <dbReference type="SAM" id="SignalP"/>
    </source>
</evidence>
<gene>
    <name evidence="2" type="ORF">K3769_30700</name>
</gene>
<feature type="signal peptide" evidence="1">
    <location>
        <begin position="1"/>
        <end position="24"/>
    </location>
</feature>
<comment type="caution">
    <text evidence="2">The sequence shown here is derived from an EMBL/GenBank/DDBJ whole genome shotgun (WGS) entry which is preliminary data.</text>
</comment>
<name>A0ABT3VF16_9ACTN</name>
<evidence type="ECO:0000313" key="2">
    <source>
        <dbReference type="EMBL" id="MCX4237061.1"/>
    </source>
</evidence>
<proteinExistence type="predicted"/>
<sequence length="52" mass="5127">MKSVRVFVATVLCAMMFGAAVATATAETNGADYATTSAAAPGDDSGWGRIGG</sequence>